<evidence type="ECO:0000313" key="6">
    <source>
        <dbReference type="Proteomes" id="UP000054805"/>
    </source>
</evidence>
<dbReference type="AlphaFoldDB" id="A0A0V1IW85"/>
<protein>
    <submittedName>
        <fullName evidence="3">Uncharacterized protein</fullName>
    </submittedName>
</protein>
<feature type="region of interest" description="Disordered" evidence="1">
    <location>
        <begin position="152"/>
        <end position="205"/>
    </location>
</feature>
<dbReference type="Proteomes" id="UP000054826">
    <property type="component" value="Unassembled WGS sequence"/>
</dbReference>
<evidence type="ECO:0000313" key="2">
    <source>
        <dbReference type="EMBL" id="KRY76387.1"/>
    </source>
</evidence>
<gene>
    <name evidence="2" type="ORF">T4A_3283</name>
    <name evidence="3" type="ORF">T4B_5787</name>
    <name evidence="4" type="ORF">T4C_10492</name>
</gene>
<dbReference type="Proteomes" id="UP000054805">
    <property type="component" value="Unassembled WGS sequence"/>
</dbReference>
<accession>A0A0V1IW85</accession>
<dbReference type="EMBL" id="JYDR01000012">
    <property type="protein sequence ID" value="KRY76387.1"/>
    <property type="molecule type" value="Genomic_DNA"/>
</dbReference>
<sequence length="205" mass="22612">MAVPAPPDCPAMEKMDARVHHNPAHPWEMAQNTARAKSRTVGTNLMQHGSDFPSERSLRSNQVKMALSTGQGTIARSARSPGGTIHDATPAASLVNDGIAIKWSKGQRHTIYPPQSWWPAVEKALKGNVFDSAAVQTMLGCTIQNLRNQPGYLTDSQRFRPREVESGQEKHINKSKDEGGTITSKDHTTNTRNHTELHGTRRLFD</sequence>
<keyword evidence="6" id="KW-1185">Reference proteome</keyword>
<evidence type="ECO:0000313" key="4">
    <source>
        <dbReference type="EMBL" id="KRZ41389.1"/>
    </source>
</evidence>
<dbReference type="EMBL" id="JYDS01000077">
    <property type="protein sequence ID" value="KRZ27023.1"/>
    <property type="molecule type" value="Genomic_DNA"/>
</dbReference>
<comment type="caution">
    <text evidence="3">The sequence shown here is derived from an EMBL/GenBank/DDBJ whole genome shotgun (WGS) entry which is preliminary data.</text>
</comment>
<evidence type="ECO:0000256" key="1">
    <source>
        <dbReference type="SAM" id="MobiDB-lite"/>
    </source>
</evidence>
<feature type="compositionally biased region" description="Basic and acidic residues" evidence="1">
    <location>
        <begin position="157"/>
        <end position="205"/>
    </location>
</feature>
<dbReference type="Proteomes" id="UP000054632">
    <property type="component" value="Unassembled WGS sequence"/>
</dbReference>
<name>A0A0V1IW85_TRIPS</name>
<reference evidence="5 6" key="1">
    <citation type="submission" date="2015-01" db="EMBL/GenBank/DDBJ databases">
        <title>Evolution of Trichinella species and genotypes.</title>
        <authorList>
            <person name="Korhonen P.K."/>
            <person name="Edoardo P."/>
            <person name="Giuseppe L.R."/>
            <person name="Gasser R.B."/>
        </authorList>
    </citation>
    <scope>NUCLEOTIDE SEQUENCE [LARGE SCALE GENOMIC DNA]</scope>
    <source>
        <strain evidence="2">ISS13</strain>
        <strain evidence="4">ISS176</strain>
        <strain evidence="3">ISS588</strain>
    </source>
</reference>
<proteinExistence type="predicted"/>
<dbReference type="EMBL" id="JYDV01000020">
    <property type="protein sequence ID" value="KRZ41389.1"/>
    <property type="molecule type" value="Genomic_DNA"/>
</dbReference>
<organism evidence="3 6">
    <name type="scientific">Trichinella pseudospiralis</name>
    <name type="common">Parasitic roundworm</name>
    <dbReference type="NCBI Taxonomy" id="6337"/>
    <lineage>
        <taxon>Eukaryota</taxon>
        <taxon>Metazoa</taxon>
        <taxon>Ecdysozoa</taxon>
        <taxon>Nematoda</taxon>
        <taxon>Enoplea</taxon>
        <taxon>Dorylaimia</taxon>
        <taxon>Trichinellida</taxon>
        <taxon>Trichinellidae</taxon>
        <taxon>Trichinella</taxon>
    </lineage>
</organism>
<evidence type="ECO:0000313" key="3">
    <source>
        <dbReference type="EMBL" id="KRZ27023.1"/>
    </source>
</evidence>
<evidence type="ECO:0000313" key="5">
    <source>
        <dbReference type="Proteomes" id="UP000054632"/>
    </source>
</evidence>